<evidence type="ECO:0000256" key="1">
    <source>
        <dbReference type="ARBA" id="ARBA00004123"/>
    </source>
</evidence>
<dbReference type="Proteomes" id="UP000094819">
    <property type="component" value="Unassembled WGS sequence"/>
</dbReference>
<evidence type="ECO:0000256" key="3">
    <source>
        <dbReference type="SAM" id="Coils"/>
    </source>
</evidence>
<reference evidence="6 7" key="1">
    <citation type="submission" date="2016-06" db="EMBL/GenBank/DDBJ databases">
        <title>Evolution of pathogenesis and genome organization in the Tremellales.</title>
        <authorList>
            <person name="Cuomo C."/>
            <person name="Litvintseva A."/>
            <person name="Heitman J."/>
            <person name="Chen Y."/>
            <person name="Sun S."/>
            <person name="Springer D."/>
            <person name="Dromer F."/>
            <person name="Young S."/>
            <person name="Zeng Q."/>
            <person name="Chapman S."/>
            <person name="Gujja S."/>
            <person name="Saif S."/>
            <person name="Birren B."/>
        </authorList>
    </citation>
    <scope>NUCLEOTIDE SEQUENCE [LARGE SCALE GENOMIC DNA]</scope>
    <source>
        <strain evidence="6 7">CBS 7118</strain>
    </source>
</reference>
<keyword evidence="7" id="KW-1185">Reference proteome</keyword>
<sequence length="596" mass="67455">MDQIASQQAAAGGRKLILEERRLGWRASEAWMGAQSKGRASNSLLSMTPRMLIVFSYEKEDEPPKESKPAFVPRQHLKKEQDSRYKDRAALRREGVNDEFKSVEKLLEDFEARKEHATAEELAEIEKQRVYLGGDAEHSVLVKGLDYALLAARRAELAREEGEEMDDELEAFQEQMKDKKPAKSKAGKGKEEEKPQEEELGKGFKSIAQKKAEAEAAAAAPGDKKKKKKKKKVKTDPASASVPDTTATPSSIPSKKATVEEPIKSPPKAPTPPPPESDDDDDIFGDAGEYDLAAAAGPVGSDSDSEDEKMDAEDGEISRGRSRSRSFSRDRSYSRDRSLSRNRGYGRGLGPRSSGSRHSRSRSRSRERSRYRSRSSSRDYQRRYSRSPSYDRYDRRRPPSPPRRRYRSPSYSRSRSPYGGDYKRRRMSYSRSPPRRRFDSRSRSPRRRYSPSPRPRGRSYSYSRSPSPPPRRARSRTRSLSPLLNAPILDRSRSPTPSSDEDGPSTRLQPLASSAIPSLKSFLAADEADAKADEKRANKAKWRAYQGMPMQEGAEEDTAAAKQKTMNEKQKSNREYQLLMNKMKKDEEREGKESKK</sequence>
<evidence type="ECO:0000313" key="6">
    <source>
        <dbReference type="EMBL" id="ODN91392.1"/>
    </source>
</evidence>
<protein>
    <recommendedName>
        <fullName evidence="5">RED-like N-terminal domain-containing protein</fullName>
    </recommendedName>
</protein>
<keyword evidence="2" id="KW-0539">Nucleus</keyword>
<evidence type="ECO:0000256" key="2">
    <source>
        <dbReference type="ARBA" id="ARBA00023242"/>
    </source>
</evidence>
<dbReference type="Pfam" id="PF07808">
    <property type="entry name" value="RED_N"/>
    <property type="match status" value="1"/>
</dbReference>
<evidence type="ECO:0000256" key="4">
    <source>
        <dbReference type="SAM" id="MobiDB-lite"/>
    </source>
</evidence>
<keyword evidence="3" id="KW-0175">Coiled coil</keyword>
<feature type="compositionally biased region" description="Acidic residues" evidence="4">
    <location>
        <begin position="303"/>
        <end position="315"/>
    </location>
</feature>
<dbReference type="InterPro" id="IPR012916">
    <property type="entry name" value="RED_N"/>
</dbReference>
<dbReference type="AlphaFoldDB" id="A0A1E3IS47"/>
<feature type="region of interest" description="Disordered" evidence="4">
    <location>
        <begin position="158"/>
        <end position="514"/>
    </location>
</feature>
<name>A0A1E3IS47_9TREE</name>
<feature type="compositionally biased region" description="Basic and acidic residues" evidence="4">
    <location>
        <begin position="583"/>
        <end position="596"/>
    </location>
</feature>
<dbReference type="GO" id="GO:0005634">
    <property type="term" value="C:nucleus"/>
    <property type="evidence" value="ECO:0007669"/>
    <property type="project" value="UniProtKB-SubCell"/>
</dbReference>
<comment type="caution">
    <text evidence="6">The sequence shown here is derived from an EMBL/GenBank/DDBJ whole genome shotgun (WGS) entry which is preliminary data.</text>
</comment>
<comment type="subcellular location">
    <subcellularLocation>
        <location evidence="1">Nucleus</location>
    </subcellularLocation>
</comment>
<dbReference type="GeneID" id="30195118"/>
<evidence type="ECO:0000313" key="7">
    <source>
        <dbReference type="Proteomes" id="UP000094819"/>
    </source>
</evidence>
<dbReference type="InterPro" id="IPR039896">
    <property type="entry name" value="Red-like"/>
</dbReference>
<dbReference type="RefSeq" id="XP_019030018.1">
    <property type="nucleotide sequence ID" value="XM_019177979.1"/>
</dbReference>
<feature type="compositionally biased region" description="Low complexity" evidence="4">
    <location>
        <begin position="408"/>
        <end position="420"/>
    </location>
</feature>
<feature type="compositionally biased region" description="Pro residues" evidence="4">
    <location>
        <begin position="264"/>
        <end position="275"/>
    </location>
</feature>
<gene>
    <name evidence="6" type="ORF">L198_05906</name>
</gene>
<feature type="compositionally biased region" description="Basic and acidic residues" evidence="4">
    <location>
        <begin position="188"/>
        <end position="202"/>
    </location>
</feature>
<feature type="compositionally biased region" description="Basic and acidic residues" evidence="4">
    <location>
        <begin position="327"/>
        <end position="339"/>
    </location>
</feature>
<dbReference type="OrthoDB" id="3366823at2759"/>
<feature type="compositionally biased region" description="Basic and acidic residues" evidence="4">
    <location>
        <begin position="565"/>
        <end position="574"/>
    </location>
</feature>
<dbReference type="PANTHER" id="PTHR12765">
    <property type="entry name" value="RED PROTEIN IK FACTOR CYTOKINE IK"/>
    <property type="match status" value="1"/>
</dbReference>
<feature type="region of interest" description="Disordered" evidence="4">
    <location>
        <begin position="550"/>
        <end position="596"/>
    </location>
</feature>
<feature type="domain" description="RED-like N-terminal" evidence="5">
    <location>
        <begin position="76"/>
        <end position="210"/>
    </location>
</feature>
<feature type="compositionally biased region" description="Low complexity" evidence="4">
    <location>
        <begin position="203"/>
        <end position="221"/>
    </location>
</feature>
<feature type="compositionally biased region" description="Basic and acidic residues" evidence="4">
    <location>
        <begin position="364"/>
        <end position="382"/>
    </location>
</feature>
<feature type="coiled-coil region" evidence="3">
    <location>
        <begin position="93"/>
        <end position="120"/>
    </location>
</feature>
<feature type="region of interest" description="Disordered" evidence="4">
    <location>
        <begin position="58"/>
        <end position="86"/>
    </location>
</feature>
<proteinExistence type="predicted"/>
<feature type="compositionally biased region" description="Acidic residues" evidence="4">
    <location>
        <begin position="161"/>
        <end position="171"/>
    </location>
</feature>
<dbReference type="EMBL" id="AWGH01000019">
    <property type="protein sequence ID" value="ODN91392.1"/>
    <property type="molecule type" value="Genomic_DNA"/>
</dbReference>
<evidence type="ECO:0000259" key="5">
    <source>
        <dbReference type="Pfam" id="PF07808"/>
    </source>
</evidence>
<feature type="compositionally biased region" description="Basic residues" evidence="4">
    <location>
        <begin position="224"/>
        <end position="233"/>
    </location>
</feature>
<accession>A0A1E3IS47</accession>
<organism evidence="6 7">
    <name type="scientific">Cryptococcus wingfieldii CBS 7118</name>
    <dbReference type="NCBI Taxonomy" id="1295528"/>
    <lineage>
        <taxon>Eukaryota</taxon>
        <taxon>Fungi</taxon>
        <taxon>Dikarya</taxon>
        <taxon>Basidiomycota</taxon>
        <taxon>Agaricomycotina</taxon>
        <taxon>Tremellomycetes</taxon>
        <taxon>Tremellales</taxon>
        <taxon>Cryptococcaceae</taxon>
        <taxon>Cryptococcus</taxon>
    </lineage>
</organism>
<feature type="compositionally biased region" description="Polar residues" evidence="4">
    <location>
        <begin position="242"/>
        <end position="253"/>
    </location>
</feature>